<sequence length="57" mass="6214">MDGINMIDIDINIDIDIIRLGSREVHNGSDVAVHRHNVADAGGAGLMWFWLAVTLQG</sequence>
<reference evidence="1" key="1">
    <citation type="submission" date="2023-07" db="EMBL/GenBank/DDBJ databases">
        <title>draft genome sequence of fig (Ficus carica).</title>
        <authorList>
            <person name="Takahashi T."/>
            <person name="Nishimura K."/>
        </authorList>
    </citation>
    <scope>NUCLEOTIDE SEQUENCE</scope>
</reference>
<organism evidence="1 2">
    <name type="scientific">Ficus carica</name>
    <name type="common">Common fig</name>
    <dbReference type="NCBI Taxonomy" id="3494"/>
    <lineage>
        <taxon>Eukaryota</taxon>
        <taxon>Viridiplantae</taxon>
        <taxon>Streptophyta</taxon>
        <taxon>Embryophyta</taxon>
        <taxon>Tracheophyta</taxon>
        <taxon>Spermatophyta</taxon>
        <taxon>Magnoliopsida</taxon>
        <taxon>eudicotyledons</taxon>
        <taxon>Gunneridae</taxon>
        <taxon>Pentapetalae</taxon>
        <taxon>rosids</taxon>
        <taxon>fabids</taxon>
        <taxon>Rosales</taxon>
        <taxon>Moraceae</taxon>
        <taxon>Ficeae</taxon>
        <taxon>Ficus</taxon>
    </lineage>
</organism>
<evidence type="ECO:0000313" key="2">
    <source>
        <dbReference type="Proteomes" id="UP001187192"/>
    </source>
</evidence>
<comment type="caution">
    <text evidence="1">The sequence shown here is derived from an EMBL/GenBank/DDBJ whole genome shotgun (WGS) entry which is preliminary data.</text>
</comment>
<keyword evidence="2" id="KW-1185">Reference proteome</keyword>
<dbReference type="EMBL" id="BTGU01000072">
    <property type="protein sequence ID" value="GMN57762.1"/>
    <property type="molecule type" value="Genomic_DNA"/>
</dbReference>
<gene>
    <name evidence="1" type="ORF">TIFTF001_026870</name>
</gene>
<accession>A0AA88DM00</accession>
<evidence type="ECO:0000313" key="1">
    <source>
        <dbReference type="EMBL" id="GMN57762.1"/>
    </source>
</evidence>
<dbReference type="Proteomes" id="UP001187192">
    <property type="component" value="Unassembled WGS sequence"/>
</dbReference>
<protein>
    <submittedName>
        <fullName evidence="1">Uncharacterized protein</fullName>
    </submittedName>
</protein>
<name>A0AA88DM00_FICCA</name>
<proteinExistence type="predicted"/>
<dbReference type="AlphaFoldDB" id="A0AA88DM00"/>